<dbReference type="HOGENOM" id="CLU_1088770_0_0_9"/>
<dbReference type="eggNOG" id="COG3408">
    <property type="taxonomic scope" value="Bacteria"/>
</dbReference>
<dbReference type="AlphaFoldDB" id="R2XTD4"/>
<evidence type="ECO:0000259" key="1">
    <source>
        <dbReference type="Pfam" id="PF08531"/>
    </source>
</evidence>
<keyword evidence="5" id="KW-1185">Reference proteome</keyword>
<dbReference type="Pfam" id="PF08531">
    <property type="entry name" value="Bac_rhamnosid_N"/>
    <property type="match status" value="1"/>
</dbReference>
<evidence type="ECO:0000313" key="4">
    <source>
        <dbReference type="Proteomes" id="UP000013750"/>
    </source>
</evidence>
<dbReference type="PANTHER" id="PTHR33307">
    <property type="entry name" value="ALPHA-RHAMNOSIDASE (EUROFUNG)"/>
    <property type="match status" value="1"/>
</dbReference>
<organism evidence="2 4">
    <name type="scientific">Enterococcus gilvus ATCC BAA-350</name>
    <dbReference type="NCBI Taxonomy" id="1158614"/>
    <lineage>
        <taxon>Bacteria</taxon>
        <taxon>Bacillati</taxon>
        <taxon>Bacillota</taxon>
        <taxon>Bacilli</taxon>
        <taxon>Lactobacillales</taxon>
        <taxon>Enterococcaceae</taxon>
        <taxon>Enterococcus</taxon>
    </lineage>
</organism>
<feature type="domain" description="Bacterial alpha-L-rhamnosidase N-terminal" evidence="1">
    <location>
        <begin position="141"/>
        <end position="254"/>
    </location>
</feature>
<dbReference type="Proteomes" id="UP000013750">
    <property type="component" value="Unassembled WGS sequence"/>
</dbReference>
<dbReference type="Gene3D" id="2.60.120.260">
    <property type="entry name" value="Galactose-binding domain-like"/>
    <property type="match status" value="1"/>
</dbReference>
<comment type="caution">
    <text evidence="2">The sequence shown here is derived from an EMBL/GenBank/DDBJ whole genome shotgun (WGS) entry which is preliminary data.</text>
</comment>
<dbReference type="PATRIC" id="fig|1158614.3.peg.3965"/>
<reference evidence="3 5" key="2">
    <citation type="submission" date="2013-03" db="EMBL/GenBank/DDBJ databases">
        <title>The Genome Sequence of Enterococcus gilvus ATCC BAA-350 (PacBio/Illumina hybrid assembly).</title>
        <authorList>
            <consortium name="The Broad Institute Genomics Platform"/>
            <consortium name="The Broad Institute Genome Sequencing Center for Infectious Disease"/>
            <person name="Earl A."/>
            <person name="Russ C."/>
            <person name="Gilmore M."/>
            <person name="Surin D."/>
            <person name="Walker B."/>
            <person name="Young S."/>
            <person name="Zeng Q."/>
            <person name="Gargeya S."/>
            <person name="Fitzgerald M."/>
            <person name="Haas B."/>
            <person name="Abouelleil A."/>
            <person name="Allen A.W."/>
            <person name="Alvarado L."/>
            <person name="Arachchi H.M."/>
            <person name="Berlin A.M."/>
            <person name="Chapman S.B."/>
            <person name="Gainer-Dewar J."/>
            <person name="Goldberg J."/>
            <person name="Griggs A."/>
            <person name="Gujja S."/>
            <person name="Hansen M."/>
            <person name="Howarth C."/>
            <person name="Imamovic A."/>
            <person name="Ireland A."/>
            <person name="Larimer J."/>
            <person name="McCowan C."/>
            <person name="Murphy C."/>
            <person name="Pearson M."/>
            <person name="Poon T.W."/>
            <person name="Priest M."/>
            <person name="Roberts A."/>
            <person name="Saif S."/>
            <person name="Shea T."/>
            <person name="Sisk P."/>
            <person name="Sykes S."/>
            <person name="Wortman J."/>
            <person name="Nusbaum C."/>
            <person name="Birren B."/>
        </authorList>
    </citation>
    <scope>NUCLEOTIDE SEQUENCE [LARGE SCALE GENOMIC DNA]</scope>
    <source>
        <strain evidence="3 5">ATCC BAA-350</strain>
    </source>
</reference>
<sequence>MNLIRLKVNNQVKPCIDKTPYFSWVIISDKKNVMQKSYQIIVSCGNELFWDSGIIESDESTFVCYGGKTLKDLRCYTWTVTVIDNYDESAMLSANFQTGFMNKEWQAKWVSSPFKMKKYKKGNGGQNGAEYFRRGFNVTSQIKCASVYATCRGAYELSVNGKRPDDRILAPEFTLYSKYLCYQWYDITQLVKLGENVLGMLVGDGWYNSKNFKDPDKGIKKEHSVLFQIKLDYEDGTFETVLSDDKLKVADGTVW</sequence>
<evidence type="ECO:0000313" key="5">
    <source>
        <dbReference type="Proteomes" id="UP000014160"/>
    </source>
</evidence>
<name>R2XTD4_9ENTE</name>
<dbReference type="OrthoDB" id="9761045at2"/>
<dbReference type="PANTHER" id="PTHR33307:SF6">
    <property type="entry name" value="ALPHA-RHAMNOSIDASE (EUROFUNG)-RELATED"/>
    <property type="match status" value="1"/>
</dbReference>
<dbReference type="InterPro" id="IPR013783">
    <property type="entry name" value="Ig-like_fold"/>
</dbReference>
<dbReference type="EMBL" id="AJDQ01000014">
    <property type="protein sequence ID" value="EOI53242.1"/>
    <property type="molecule type" value="Genomic_DNA"/>
</dbReference>
<dbReference type="EMBL" id="ASWH01000004">
    <property type="protein sequence ID" value="EOW77590.1"/>
    <property type="molecule type" value="Genomic_DNA"/>
</dbReference>
<dbReference type="InterPro" id="IPR016007">
    <property type="entry name" value="Alpha_rhamnosid"/>
</dbReference>
<gene>
    <name evidence="3" type="ORF">I592_04110</name>
    <name evidence="2" type="ORF">UKC_03974</name>
</gene>
<dbReference type="RefSeq" id="WP_010782295.1">
    <property type="nucleotide sequence ID" value="NZ_ASWH01000004.1"/>
</dbReference>
<dbReference type="InterPro" id="IPR013737">
    <property type="entry name" value="Bac_rhamnosid_N"/>
</dbReference>
<evidence type="ECO:0000313" key="2">
    <source>
        <dbReference type="EMBL" id="EOI53242.1"/>
    </source>
</evidence>
<protein>
    <recommendedName>
        <fullName evidence="1">Bacterial alpha-L-rhamnosidase N-terminal domain-containing protein</fullName>
    </recommendedName>
</protein>
<dbReference type="Gene3D" id="2.60.40.10">
    <property type="entry name" value="Immunoglobulins"/>
    <property type="match status" value="1"/>
</dbReference>
<proteinExistence type="predicted"/>
<dbReference type="Proteomes" id="UP000014160">
    <property type="component" value="Unassembled WGS sequence"/>
</dbReference>
<accession>R2XTD4</accession>
<dbReference type="Pfam" id="PF25788">
    <property type="entry name" value="Ig_Rha78A_N"/>
    <property type="match status" value="1"/>
</dbReference>
<reference evidence="2 4" key="1">
    <citation type="submission" date="2013-02" db="EMBL/GenBank/DDBJ databases">
        <title>The Genome Sequence of Enterococcus gilvus ATCC BAA-350.</title>
        <authorList>
            <consortium name="The Broad Institute Genome Sequencing Platform"/>
            <consortium name="The Broad Institute Genome Sequencing Center for Infectious Disease"/>
            <person name="Earl A.M."/>
            <person name="Gilmore M.S."/>
            <person name="Lebreton F."/>
            <person name="Walker B."/>
            <person name="Young S.K."/>
            <person name="Zeng Q."/>
            <person name="Gargeya S."/>
            <person name="Fitzgerald M."/>
            <person name="Haas B."/>
            <person name="Abouelleil A."/>
            <person name="Alvarado L."/>
            <person name="Arachchi H.M."/>
            <person name="Berlin A.M."/>
            <person name="Chapman S.B."/>
            <person name="Dewar J."/>
            <person name="Goldberg J."/>
            <person name="Griggs A."/>
            <person name="Gujja S."/>
            <person name="Hansen M."/>
            <person name="Howarth C."/>
            <person name="Imamovic A."/>
            <person name="Larimer J."/>
            <person name="McCowan C."/>
            <person name="Murphy C."/>
            <person name="Neiman D."/>
            <person name="Pearson M."/>
            <person name="Priest M."/>
            <person name="Roberts A."/>
            <person name="Saif S."/>
            <person name="Shea T."/>
            <person name="Sisk P."/>
            <person name="Sykes S."/>
            <person name="Wortman J."/>
            <person name="Nusbaum C."/>
            <person name="Birren B."/>
        </authorList>
    </citation>
    <scope>NUCLEOTIDE SEQUENCE [LARGE SCALE GENOMIC DNA]</scope>
    <source>
        <strain evidence="2 4">ATCC BAA-350</strain>
    </source>
</reference>
<evidence type="ECO:0000313" key="3">
    <source>
        <dbReference type="EMBL" id="EOW77590.1"/>
    </source>
</evidence>